<name>A0A1Y2HZ19_9FUNG</name>
<dbReference type="EMBL" id="MCFL01000004">
    <property type="protein sequence ID" value="ORZ39820.1"/>
    <property type="molecule type" value="Genomic_DNA"/>
</dbReference>
<reference evidence="1 2" key="1">
    <citation type="submission" date="2016-07" db="EMBL/GenBank/DDBJ databases">
        <title>Pervasive Adenine N6-methylation of Active Genes in Fungi.</title>
        <authorList>
            <consortium name="DOE Joint Genome Institute"/>
            <person name="Mondo S.J."/>
            <person name="Dannebaum R.O."/>
            <person name="Kuo R.C."/>
            <person name="Labutti K."/>
            <person name="Haridas S."/>
            <person name="Kuo A."/>
            <person name="Salamov A."/>
            <person name="Ahrendt S.R."/>
            <person name="Lipzen A."/>
            <person name="Sullivan W."/>
            <person name="Andreopoulos W.B."/>
            <person name="Clum A."/>
            <person name="Lindquist E."/>
            <person name="Daum C."/>
            <person name="Ramamoorthy G.K."/>
            <person name="Gryganskyi A."/>
            <person name="Culley D."/>
            <person name="Magnuson J.K."/>
            <person name="James T.Y."/>
            <person name="O'Malley M.A."/>
            <person name="Stajich J.E."/>
            <person name="Spatafora J.W."/>
            <person name="Visel A."/>
            <person name="Grigoriev I.V."/>
        </authorList>
    </citation>
    <scope>NUCLEOTIDE SEQUENCE [LARGE SCALE GENOMIC DNA]</scope>
    <source>
        <strain evidence="1 2">PL171</strain>
    </source>
</reference>
<proteinExistence type="predicted"/>
<evidence type="ECO:0000313" key="2">
    <source>
        <dbReference type="Proteomes" id="UP000193411"/>
    </source>
</evidence>
<dbReference type="Proteomes" id="UP000193411">
    <property type="component" value="Unassembled WGS sequence"/>
</dbReference>
<protein>
    <submittedName>
        <fullName evidence="1">Uncharacterized protein</fullName>
    </submittedName>
</protein>
<gene>
    <name evidence="1" type="ORF">BCR44DRAFT_1425707</name>
</gene>
<organism evidence="1 2">
    <name type="scientific">Catenaria anguillulae PL171</name>
    <dbReference type="NCBI Taxonomy" id="765915"/>
    <lineage>
        <taxon>Eukaryota</taxon>
        <taxon>Fungi</taxon>
        <taxon>Fungi incertae sedis</taxon>
        <taxon>Blastocladiomycota</taxon>
        <taxon>Blastocladiomycetes</taxon>
        <taxon>Blastocladiales</taxon>
        <taxon>Catenariaceae</taxon>
        <taxon>Catenaria</taxon>
    </lineage>
</organism>
<evidence type="ECO:0000313" key="1">
    <source>
        <dbReference type="EMBL" id="ORZ39820.1"/>
    </source>
</evidence>
<accession>A0A1Y2HZ19</accession>
<dbReference type="AlphaFoldDB" id="A0A1Y2HZ19"/>
<keyword evidence="2" id="KW-1185">Reference proteome</keyword>
<sequence length="104" mass="11071">MRAPTGNAAVDSVMAVERKSELVVLASTNMRDVFVFLRPGGSKWSWSNEHAPGMLIASGRPMDMGMATSELVGPLTMKIQVAPGVDGRIILALVVAGVTHFQAY</sequence>
<comment type="caution">
    <text evidence="1">The sequence shown here is derived from an EMBL/GenBank/DDBJ whole genome shotgun (WGS) entry which is preliminary data.</text>
</comment>